<sequence>MKFTTIATSALACNSIWAGPISQNYQADNSTSVSQDSYNITAPCDIQISKIPKDEFIQKINEGVDKIQKFLDISFDFGQRLDHLSNDQKQQLDAWWTQIAPKYQQPLPKDPNQVKQIILPDLKQFIQIVYQADADQVLDSYKKLLQN</sequence>
<keyword evidence="2" id="KW-1185">Reference proteome</keyword>
<dbReference type="AlphaFoldDB" id="A0A137P3K4"/>
<accession>A0A137P3K4</accession>
<name>A0A137P3K4_CONC2</name>
<organism evidence="1 2">
    <name type="scientific">Conidiobolus coronatus (strain ATCC 28846 / CBS 209.66 / NRRL 28638)</name>
    <name type="common">Delacroixia coronata</name>
    <dbReference type="NCBI Taxonomy" id="796925"/>
    <lineage>
        <taxon>Eukaryota</taxon>
        <taxon>Fungi</taxon>
        <taxon>Fungi incertae sedis</taxon>
        <taxon>Zoopagomycota</taxon>
        <taxon>Entomophthoromycotina</taxon>
        <taxon>Entomophthoromycetes</taxon>
        <taxon>Entomophthorales</taxon>
        <taxon>Ancylistaceae</taxon>
        <taxon>Conidiobolus</taxon>
    </lineage>
</organism>
<reference evidence="1 2" key="1">
    <citation type="journal article" date="2015" name="Genome Biol. Evol.">
        <title>Phylogenomic analyses indicate that early fungi evolved digesting cell walls of algal ancestors of land plants.</title>
        <authorList>
            <person name="Chang Y."/>
            <person name="Wang S."/>
            <person name="Sekimoto S."/>
            <person name="Aerts A.L."/>
            <person name="Choi C."/>
            <person name="Clum A."/>
            <person name="LaButti K.M."/>
            <person name="Lindquist E.A."/>
            <person name="Yee Ngan C."/>
            <person name="Ohm R.A."/>
            <person name="Salamov A.A."/>
            <person name="Grigoriev I.V."/>
            <person name="Spatafora J.W."/>
            <person name="Berbee M.L."/>
        </authorList>
    </citation>
    <scope>NUCLEOTIDE SEQUENCE [LARGE SCALE GENOMIC DNA]</scope>
    <source>
        <strain evidence="1 2">NRRL 28638</strain>
    </source>
</reference>
<dbReference type="EMBL" id="KQ964529">
    <property type="protein sequence ID" value="KXN69602.1"/>
    <property type="molecule type" value="Genomic_DNA"/>
</dbReference>
<evidence type="ECO:0000313" key="2">
    <source>
        <dbReference type="Proteomes" id="UP000070444"/>
    </source>
</evidence>
<proteinExistence type="predicted"/>
<protein>
    <submittedName>
        <fullName evidence="1">Uncharacterized protein</fullName>
    </submittedName>
</protein>
<gene>
    <name evidence="1" type="ORF">CONCODRAFT_79241</name>
</gene>
<evidence type="ECO:0000313" key="1">
    <source>
        <dbReference type="EMBL" id="KXN69602.1"/>
    </source>
</evidence>
<dbReference type="Proteomes" id="UP000070444">
    <property type="component" value="Unassembled WGS sequence"/>
</dbReference>